<feature type="transmembrane region" description="Helical" evidence="11">
    <location>
        <begin position="380"/>
        <end position="403"/>
    </location>
</feature>
<evidence type="ECO:0000256" key="7">
    <source>
        <dbReference type="ARBA" id="ARBA00023136"/>
    </source>
</evidence>
<evidence type="ECO:0000256" key="1">
    <source>
        <dbReference type="ARBA" id="ARBA00004141"/>
    </source>
</evidence>
<comment type="subcellular location">
    <subcellularLocation>
        <location evidence="1">Membrane</location>
        <topology evidence="1">Multi-pass membrane protein</topology>
    </subcellularLocation>
</comment>
<proteinExistence type="inferred from homology"/>
<dbReference type="GO" id="GO:0006661">
    <property type="term" value="P:phosphatidylinositol biosynthetic process"/>
    <property type="evidence" value="ECO:0007669"/>
    <property type="project" value="TreeGrafter"/>
</dbReference>
<feature type="transmembrane region" description="Helical" evidence="11">
    <location>
        <begin position="6"/>
        <end position="25"/>
    </location>
</feature>
<keyword evidence="7 11" id="KW-0472">Membrane</keyword>
<dbReference type="VEuPathDB" id="VectorBase:CSON008199"/>
<dbReference type="InterPro" id="IPR049941">
    <property type="entry name" value="LPLAT_7/PORCN-like"/>
</dbReference>
<name>A0A336KHH9_CULSO</name>
<evidence type="ECO:0000256" key="3">
    <source>
        <dbReference type="ARBA" id="ARBA00010323"/>
    </source>
</evidence>
<evidence type="ECO:0000256" key="9">
    <source>
        <dbReference type="ARBA" id="ARBA00025707"/>
    </source>
</evidence>
<accession>A0A336KHH9</accession>
<dbReference type="EMBL" id="UFQS01000309">
    <property type="protein sequence ID" value="SSX02715.1"/>
    <property type="molecule type" value="Genomic_DNA"/>
</dbReference>
<evidence type="ECO:0000256" key="11">
    <source>
        <dbReference type="SAM" id="Phobius"/>
    </source>
</evidence>
<gene>
    <name evidence="12" type="primary">CSON008199</name>
</gene>
<evidence type="ECO:0000313" key="12">
    <source>
        <dbReference type="EMBL" id="SSX02715.1"/>
    </source>
</evidence>
<evidence type="ECO:0000256" key="6">
    <source>
        <dbReference type="ARBA" id="ARBA00022989"/>
    </source>
</evidence>
<feature type="transmembrane region" description="Helical" evidence="11">
    <location>
        <begin position="32"/>
        <end position="51"/>
    </location>
</feature>
<feature type="transmembrane region" description="Helical" evidence="11">
    <location>
        <begin position="71"/>
        <end position="91"/>
    </location>
</feature>
<reference evidence="13" key="2">
    <citation type="submission" date="2018-07" db="EMBL/GenBank/DDBJ databases">
        <authorList>
            <person name="Quirk P.G."/>
            <person name="Krulwich T.A."/>
        </authorList>
    </citation>
    <scope>NUCLEOTIDE SEQUENCE</scope>
</reference>
<evidence type="ECO:0000256" key="8">
    <source>
        <dbReference type="ARBA" id="ARBA00023315"/>
    </source>
</evidence>
<evidence type="ECO:0000256" key="10">
    <source>
        <dbReference type="ARBA" id="ARBA00093678"/>
    </source>
</evidence>
<feature type="transmembrane region" description="Helical" evidence="11">
    <location>
        <begin position="183"/>
        <end position="201"/>
    </location>
</feature>
<sequence>MNHDDIIYIILLIASIGFGHFYRTFEPKKRKYVGFIVGFVLSTIVSKYHTIHLISSVLLNSCLILYTNRRICHILSFFVMFGYLLFIRLILKVSGPCNMIQMILTLKCVGLSFEVNQAAQKQDNRSSYEKELLQLGLFDVLCYAFNFIGLLTGPYYTYKTYLDYFRFNFCQYANCTKATIEKFLGVPVFVVIYLLASYLWPLDYAQSDEFYEVRGVFYRLWYVFPTFLIFRMRMYAGLTLSECVCTISGFGAYPSVADNKSGAGPSLDGYESLNVAPEKHEYDFETICNMDVRGTETCITFREAMKTWNKCVQYWLAVVVYKRFPSKQFRTLATLATSAVWHGIHPGYYFCICGAPFYMPIEDLWNKLVRKDATGPLRQFLDAVFTLSKWFAFSYMGTAFLLLSIDKIWKFYSSVYHIPYILWIALYLIGTAIQMTRPKRKSADAKE</sequence>
<dbReference type="PANTHER" id="PTHR13906:SF16">
    <property type="entry name" value="LYSOPHOSPHOLIPID ACYLTRANSFERASE 7"/>
    <property type="match status" value="1"/>
</dbReference>
<dbReference type="GO" id="GO:0044233">
    <property type="term" value="C:mitochondria-associated endoplasmic reticulum membrane contact site"/>
    <property type="evidence" value="ECO:0007669"/>
    <property type="project" value="TreeGrafter"/>
</dbReference>
<dbReference type="AlphaFoldDB" id="A0A336KHH9"/>
<dbReference type="GO" id="GO:0071617">
    <property type="term" value="F:lysophospholipid acyltransferase activity"/>
    <property type="evidence" value="ECO:0007669"/>
    <property type="project" value="TreeGrafter"/>
</dbReference>
<keyword evidence="8" id="KW-0012">Acyltransferase</keyword>
<feature type="transmembrane region" description="Helical" evidence="11">
    <location>
        <begin position="415"/>
        <end position="433"/>
    </location>
</feature>
<dbReference type="EMBL" id="UFQT01000309">
    <property type="protein sequence ID" value="SSX23089.1"/>
    <property type="molecule type" value="Genomic_DNA"/>
</dbReference>
<keyword evidence="6 11" id="KW-1133">Transmembrane helix</keyword>
<reference evidence="12" key="1">
    <citation type="submission" date="2018-04" db="EMBL/GenBank/DDBJ databases">
        <authorList>
            <person name="Go L.Y."/>
            <person name="Mitchell J.A."/>
        </authorList>
    </citation>
    <scope>NUCLEOTIDE SEQUENCE</scope>
    <source>
        <tissue evidence="12">Whole organism</tissue>
    </source>
</reference>
<comment type="pathway">
    <text evidence="2">Lipid metabolism; phospholipid metabolism.</text>
</comment>
<evidence type="ECO:0000256" key="2">
    <source>
        <dbReference type="ARBA" id="ARBA00005074"/>
    </source>
</evidence>
<organism evidence="12">
    <name type="scientific">Culicoides sonorensis</name>
    <name type="common">Biting midge</name>
    <dbReference type="NCBI Taxonomy" id="179676"/>
    <lineage>
        <taxon>Eukaryota</taxon>
        <taxon>Metazoa</taxon>
        <taxon>Ecdysozoa</taxon>
        <taxon>Arthropoda</taxon>
        <taxon>Hexapoda</taxon>
        <taxon>Insecta</taxon>
        <taxon>Pterygota</taxon>
        <taxon>Neoptera</taxon>
        <taxon>Endopterygota</taxon>
        <taxon>Diptera</taxon>
        <taxon>Nematocera</taxon>
        <taxon>Chironomoidea</taxon>
        <taxon>Ceratopogonidae</taxon>
        <taxon>Ceratopogoninae</taxon>
        <taxon>Culicoides</taxon>
        <taxon>Monoculicoides</taxon>
    </lineage>
</organism>
<dbReference type="OMA" id="TNMIQML"/>
<dbReference type="Pfam" id="PF03062">
    <property type="entry name" value="MBOAT"/>
    <property type="match status" value="1"/>
</dbReference>
<protein>
    <recommendedName>
        <fullName evidence="10">Lysophospholipid acyltransferase 7</fullName>
    </recommendedName>
</protein>
<keyword evidence="5 11" id="KW-0812">Transmembrane</keyword>
<comment type="similarity">
    <text evidence="3">Belongs to the membrane-bound acyltransferase family.</text>
</comment>
<comment type="pathway">
    <text evidence="9">Phospholipid metabolism.</text>
</comment>
<dbReference type="InterPro" id="IPR004299">
    <property type="entry name" value="MBOAT_fam"/>
</dbReference>
<evidence type="ECO:0000313" key="13">
    <source>
        <dbReference type="EMBL" id="SSX23089.1"/>
    </source>
</evidence>
<evidence type="ECO:0000256" key="4">
    <source>
        <dbReference type="ARBA" id="ARBA00022679"/>
    </source>
</evidence>
<feature type="transmembrane region" description="Helical" evidence="11">
    <location>
        <begin position="213"/>
        <end position="230"/>
    </location>
</feature>
<dbReference type="PANTHER" id="PTHR13906">
    <property type="entry name" value="PORCUPINE"/>
    <property type="match status" value="1"/>
</dbReference>
<dbReference type="GO" id="GO:0016020">
    <property type="term" value="C:membrane"/>
    <property type="evidence" value="ECO:0007669"/>
    <property type="project" value="UniProtKB-SubCell"/>
</dbReference>
<dbReference type="GO" id="GO:0030258">
    <property type="term" value="P:lipid modification"/>
    <property type="evidence" value="ECO:0007669"/>
    <property type="project" value="TreeGrafter"/>
</dbReference>
<evidence type="ECO:0000256" key="5">
    <source>
        <dbReference type="ARBA" id="ARBA00022692"/>
    </source>
</evidence>
<keyword evidence="4" id="KW-0808">Transferase</keyword>